<gene>
    <name evidence="1" type="ORF">METZ01_LOCUS68035</name>
</gene>
<dbReference type="EMBL" id="UINC01004552">
    <property type="protein sequence ID" value="SVA15181.1"/>
    <property type="molecule type" value="Genomic_DNA"/>
</dbReference>
<organism evidence="1">
    <name type="scientific">marine metagenome</name>
    <dbReference type="NCBI Taxonomy" id="408172"/>
    <lineage>
        <taxon>unclassified sequences</taxon>
        <taxon>metagenomes</taxon>
        <taxon>ecological metagenomes</taxon>
    </lineage>
</organism>
<accession>A0A381TI62</accession>
<sequence>MQQVQVTKANLVFSNNNAGKKLSCVEMLDKELNFRKVGDIKFANI</sequence>
<name>A0A381TI62_9ZZZZ</name>
<dbReference type="AlphaFoldDB" id="A0A381TI62"/>
<evidence type="ECO:0000313" key="1">
    <source>
        <dbReference type="EMBL" id="SVA15181.1"/>
    </source>
</evidence>
<protein>
    <submittedName>
        <fullName evidence="1">Uncharacterized protein</fullName>
    </submittedName>
</protein>
<reference evidence="1" key="1">
    <citation type="submission" date="2018-05" db="EMBL/GenBank/DDBJ databases">
        <authorList>
            <person name="Lanie J.A."/>
            <person name="Ng W.-L."/>
            <person name="Kazmierczak K.M."/>
            <person name="Andrzejewski T.M."/>
            <person name="Davidsen T.M."/>
            <person name="Wayne K.J."/>
            <person name="Tettelin H."/>
            <person name="Glass J.I."/>
            <person name="Rusch D."/>
            <person name="Podicherti R."/>
            <person name="Tsui H.-C.T."/>
            <person name="Winkler M.E."/>
        </authorList>
    </citation>
    <scope>NUCLEOTIDE SEQUENCE</scope>
</reference>
<proteinExistence type="predicted"/>